<keyword evidence="3" id="KW-0472">Membrane</keyword>
<dbReference type="Gene3D" id="2.130.10.10">
    <property type="entry name" value="YVTN repeat-like/Quinoprotein amine dehydrogenase"/>
    <property type="match status" value="1"/>
</dbReference>
<dbReference type="InterPro" id="IPR015943">
    <property type="entry name" value="WD40/YVTN_repeat-like_dom_sf"/>
</dbReference>
<accession>A0A8I2YDI3</accession>
<dbReference type="InterPro" id="IPR036322">
    <property type="entry name" value="WD40_repeat_dom_sf"/>
</dbReference>
<reference evidence="4" key="1">
    <citation type="submission" date="2021-03" db="EMBL/GenBank/DDBJ databases">
        <title>Evolutionary innovations through gain and loss of genes in the ectomycorrhizal Boletales.</title>
        <authorList>
            <person name="Wu G."/>
            <person name="Miyauchi S."/>
            <person name="Morin E."/>
            <person name="Yang Z.-L."/>
            <person name="Xu J."/>
            <person name="Martin F.M."/>
        </authorList>
    </citation>
    <scope>NUCLEOTIDE SEQUENCE</scope>
    <source>
        <strain evidence="4">BR01</strain>
    </source>
</reference>
<dbReference type="SUPFAM" id="SSF50978">
    <property type="entry name" value="WD40 repeat-like"/>
    <property type="match status" value="1"/>
</dbReference>
<name>A0A8I2YDI3_9AGAM</name>
<dbReference type="AlphaFoldDB" id="A0A8I2YDI3"/>
<comment type="caution">
    <text evidence="4">The sequence shown here is derived from an EMBL/GenBank/DDBJ whole genome shotgun (WGS) entry which is preliminary data.</text>
</comment>
<keyword evidence="3" id="KW-1133">Transmembrane helix</keyword>
<keyword evidence="3" id="KW-0812">Transmembrane</keyword>
<evidence type="ECO:0000256" key="3">
    <source>
        <dbReference type="SAM" id="Phobius"/>
    </source>
</evidence>
<proteinExistence type="predicted"/>
<evidence type="ECO:0000256" key="1">
    <source>
        <dbReference type="ARBA" id="ARBA00022574"/>
    </source>
</evidence>
<dbReference type="Proteomes" id="UP000683000">
    <property type="component" value="Unassembled WGS sequence"/>
</dbReference>
<dbReference type="PANTHER" id="PTHR19857">
    <property type="entry name" value="MITOCHONDRIAL DIVISION PROTEIN 1-RELATED"/>
    <property type="match status" value="1"/>
</dbReference>
<dbReference type="Pfam" id="PF00400">
    <property type="entry name" value="WD40"/>
    <property type="match status" value="1"/>
</dbReference>
<evidence type="ECO:0000313" key="4">
    <source>
        <dbReference type="EMBL" id="KAG6369917.1"/>
    </source>
</evidence>
<evidence type="ECO:0000256" key="2">
    <source>
        <dbReference type="ARBA" id="ARBA00022737"/>
    </source>
</evidence>
<gene>
    <name evidence="4" type="ORF">JVT61DRAFT_13384</name>
</gene>
<keyword evidence="5" id="KW-1185">Reference proteome</keyword>
<dbReference type="OrthoDB" id="2654453at2759"/>
<protein>
    <submittedName>
        <fullName evidence="4">WD40-repeat-containing domain protein</fullName>
    </submittedName>
</protein>
<keyword evidence="2" id="KW-0677">Repeat</keyword>
<dbReference type="InterPro" id="IPR001680">
    <property type="entry name" value="WD40_rpt"/>
</dbReference>
<dbReference type="EMBL" id="JAGFBS010000061">
    <property type="protein sequence ID" value="KAG6369917.1"/>
    <property type="molecule type" value="Genomic_DNA"/>
</dbReference>
<evidence type="ECO:0000313" key="5">
    <source>
        <dbReference type="Proteomes" id="UP000683000"/>
    </source>
</evidence>
<keyword evidence="1" id="KW-0853">WD repeat</keyword>
<feature type="transmembrane region" description="Helical" evidence="3">
    <location>
        <begin position="356"/>
        <end position="378"/>
    </location>
</feature>
<organism evidence="4 5">
    <name type="scientific">Boletus reticuloceps</name>
    <dbReference type="NCBI Taxonomy" id="495285"/>
    <lineage>
        <taxon>Eukaryota</taxon>
        <taxon>Fungi</taxon>
        <taxon>Dikarya</taxon>
        <taxon>Basidiomycota</taxon>
        <taxon>Agaricomycotina</taxon>
        <taxon>Agaricomycetes</taxon>
        <taxon>Agaricomycetidae</taxon>
        <taxon>Boletales</taxon>
        <taxon>Boletineae</taxon>
        <taxon>Boletaceae</taxon>
        <taxon>Boletoideae</taxon>
        <taxon>Boletus</taxon>
    </lineage>
</organism>
<dbReference type="InterPro" id="IPR051179">
    <property type="entry name" value="WD_repeat_multifunction"/>
</dbReference>
<sequence length="462" mass="50694">MIGFLFAHTSPQQYTKIARIHASTASVYTLAISHDGELLASGGADGMTIWRISSGKEISSSGTNQDTCGAVSCAIWMKTRFTTTETLCYGTGLGYLVFLRPNPVDRKFQEVCARRLGAGFEITCVAWDASWLEVGLRVAVGMRDNVVQVLLLNANSQLQSIFAGRLDDTVPRSVAFSGHENLYIFGLFDGKVIRMNISDGNILNEHHCGSIIGYTAISLKKHLVVVDNAANGFTLYRLDSPSPIRTYITEPPTVLVPKQVAFGEDVKIVVGGSDNGNVYIFNRRSGELLEALCHARSGLVQSIAVRDIDGHCKIASASATPGRRCVTINIWQHQYAPPKLNNKPNLCTRWTLKSSLWVMVRILTLVALLVALIGLGIARLDPVPQIAHWCAKFQEERVSALRSSPEPVKGRYPLTGDESGGMTLQDMAERFMALALQADHSTFAVHDQREEQVSTNDRIIYL</sequence>
<dbReference type="SMART" id="SM00320">
    <property type="entry name" value="WD40"/>
    <property type="match status" value="2"/>
</dbReference>
<dbReference type="PANTHER" id="PTHR19857:SF8">
    <property type="entry name" value="ANGIO-ASSOCIATED MIGRATORY CELL PROTEIN"/>
    <property type="match status" value="1"/>
</dbReference>